<evidence type="ECO:0000256" key="7">
    <source>
        <dbReference type="SAM" id="SignalP"/>
    </source>
</evidence>
<dbReference type="GO" id="GO:0046872">
    <property type="term" value="F:metal ion binding"/>
    <property type="evidence" value="ECO:0007669"/>
    <property type="project" value="UniProtKB-KW"/>
</dbReference>
<keyword evidence="3 6" id="KW-0479">Metal-binding</keyword>
<keyword evidence="7" id="KW-0732">Signal</keyword>
<evidence type="ECO:0000256" key="2">
    <source>
        <dbReference type="ARBA" id="ARBA00022617"/>
    </source>
</evidence>
<dbReference type="PRINTS" id="PR00604">
    <property type="entry name" value="CYTCHRMECIAB"/>
</dbReference>
<protein>
    <submittedName>
        <fullName evidence="9">Cytochrome c</fullName>
    </submittedName>
</protein>
<organism evidence="9 10">
    <name type="scientific">Sphingomonas kyeonggiensis</name>
    <dbReference type="NCBI Taxonomy" id="1268553"/>
    <lineage>
        <taxon>Bacteria</taxon>
        <taxon>Pseudomonadati</taxon>
        <taxon>Pseudomonadota</taxon>
        <taxon>Alphaproteobacteria</taxon>
        <taxon>Sphingomonadales</taxon>
        <taxon>Sphingomonadaceae</taxon>
        <taxon>Sphingomonas</taxon>
    </lineage>
</organism>
<comment type="caution">
    <text evidence="9">The sequence shown here is derived from an EMBL/GenBank/DDBJ whole genome shotgun (WGS) entry which is preliminary data.</text>
</comment>
<feature type="domain" description="Cytochrome c" evidence="8">
    <location>
        <begin position="45"/>
        <end position="146"/>
    </location>
</feature>
<dbReference type="PANTHER" id="PTHR11961">
    <property type="entry name" value="CYTOCHROME C"/>
    <property type="match status" value="1"/>
</dbReference>
<evidence type="ECO:0000259" key="8">
    <source>
        <dbReference type="PROSITE" id="PS51007"/>
    </source>
</evidence>
<dbReference type="EMBL" id="JACHLN010000001">
    <property type="protein sequence ID" value="MBB4838450.1"/>
    <property type="molecule type" value="Genomic_DNA"/>
</dbReference>
<dbReference type="Proteomes" id="UP000575241">
    <property type="component" value="Unassembled WGS sequence"/>
</dbReference>
<dbReference type="InterPro" id="IPR002327">
    <property type="entry name" value="Cyt_c_1A/1B"/>
</dbReference>
<accession>A0A7W7K151</accession>
<sequence length="150" mass="15780">MFVRVASTCALIATALLAGCSGDQHDARLQKAGPNPSLEALLKVADAEIGARKFGRCAACHRINPGAPDLGGPNLYGIYGRPMGRNSPRFGYSAALRDAGGTWDAPTLDAWIADPARRVPGTTMMFSGVSDPLDRADIIAYLQSRPGPAR</sequence>
<dbReference type="Pfam" id="PF00034">
    <property type="entry name" value="Cytochrom_C"/>
    <property type="match status" value="1"/>
</dbReference>
<name>A0A7W7K151_9SPHN</name>
<dbReference type="AlphaFoldDB" id="A0A7W7K151"/>
<dbReference type="Gene3D" id="1.10.760.10">
    <property type="entry name" value="Cytochrome c-like domain"/>
    <property type="match status" value="1"/>
</dbReference>
<keyword evidence="1" id="KW-0813">Transport</keyword>
<keyword evidence="2 6" id="KW-0349">Heme</keyword>
<evidence type="ECO:0000256" key="4">
    <source>
        <dbReference type="ARBA" id="ARBA00022982"/>
    </source>
</evidence>
<evidence type="ECO:0000313" key="10">
    <source>
        <dbReference type="Proteomes" id="UP000575241"/>
    </source>
</evidence>
<keyword evidence="5 6" id="KW-0408">Iron</keyword>
<evidence type="ECO:0000256" key="5">
    <source>
        <dbReference type="ARBA" id="ARBA00023004"/>
    </source>
</evidence>
<dbReference type="GO" id="GO:0020037">
    <property type="term" value="F:heme binding"/>
    <property type="evidence" value="ECO:0007669"/>
    <property type="project" value="InterPro"/>
</dbReference>
<dbReference type="InterPro" id="IPR036909">
    <property type="entry name" value="Cyt_c-like_dom_sf"/>
</dbReference>
<evidence type="ECO:0000256" key="3">
    <source>
        <dbReference type="ARBA" id="ARBA00022723"/>
    </source>
</evidence>
<dbReference type="SUPFAM" id="SSF46626">
    <property type="entry name" value="Cytochrome c"/>
    <property type="match status" value="1"/>
</dbReference>
<dbReference type="PROSITE" id="PS51007">
    <property type="entry name" value="CYTC"/>
    <property type="match status" value="1"/>
</dbReference>
<evidence type="ECO:0000256" key="1">
    <source>
        <dbReference type="ARBA" id="ARBA00022448"/>
    </source>
</evidence>
<proteinExistence type="predicted"/>
<feature type="signal peptide" evidence="7">
    <location>
        <begin position="1"/>
        <end position="18"/>
    </location>
</feature>
<dbReference type="GO" id="GO:0009055">
    <property type="term" value="F:electron transfer activity"/>
    <property type="evidence" value="ECO:0007669"/>
    <property type="project" value="InterPro"/>
</dbReference>
<keyword evidence="10" id="KW-1185">Reference proteome</keyword>
<evidence type="ECO:0000313" key="9">
    <source>
        <dbReference type="EMBL" id="MBB4838450.1"/>
    </source>
</evidence>
<dbReference type="RefSeq" id="WP_184164600.1">
    <property type="nucleotide sequence ID" value="NZ_JACHLN010000001.1"/>
</dbReference>
<dbReference type="PROSITE" id="PS51257">
    <property type="entry name" value="PROKAR_LIPOPROTEIN"/>
    <property type="match status" value="1"/>
</dbReference>
<reference evidence="9 10" key="1">
    <citation type="submission" date="2020-08" db="EMBL/GenBank/DDBJ databases">
        <title>Functional genomics of gut bacteria from endangered species of beetles.</title>
        <authorList>
            <person name="Carlos-Shanley C."/>
        </authorList>
    </citation>
    <scope>NUCLEOTIDE SEQUENCE [LARGE SCALE GENOMIC DNA]</scope>
    <source>
        <strain evidence="9 10">S00224</strain>
    </source>
</reference>
<dbReference type="InterPro" id="IPR009056">
    <property type="entry name" value="Cyt_c-like_dom"/>
</dbReference>
<gene>
    <name evidence="9" type="ORF">HNP52_001501</name>
</gene>
<evidence type="ECO:0000256" key="6">
    <source>
        <dbReference type="PROSITE-ProRule" id="PRU00433"/>
    </source>
</evidence>
<feature type="chain" id="PRO_5031266290" evidence="7">
    <location>
        <begin position="19"/>
        <end position="150"/>
    </location>
</feature>
<keyword evidence="4" id="KW-0249">Electron transport</keyword>